<organism evidence="3">
    <name type="scientific">candidate division WOR-3 bacterium</name>
    <dbReference type="NCBI Taxonomy" id="2052148"/>
    <lineage>
        <taxon>Bacteria</taxon>
        <taxon>Bacteria division WOR-3</taxon>
    </lineage>
</organism>
<comment type="caution">
    <text evidence="3">The sequence shown here is derived from an EMBL/GenBank/DDBJ whole genome shotgun (WGS) entry which is preliminary data.</text>
</comment>
<protein>
    <recommendedName>
        <fullName evidence="4">VCBS repeat-containing protein</fullName>
    </recommendedName>
</protein>
<evidence type="ECO:0000313" key="3">
    <source>
        <dbReference type="EMBL" id="HGE98922.1"/>
    </source>
</evidence>
<name>A0A7C3UW38_UNCW3</name>
<dbReference type="Gene3D" id="2.130.10.130">
    <property type="entry name" value="Integrin alpha, N-terminal"/>
    <property type="match status" value="2"/>
</dbReference>
<keyword evidence="1 2" id="KW-0732">Signal</keyword>
<evidence type="ECO:0000256" key="2">
    <source>
        <dbReference type="SAM" id="SignalP"/>
    </source>
</evidence>
<evidence type="ECO:0008006" key="4">
    <source>
        <dbReference type="Google" id="ProtNLM"/>
    </source>
</evidence>
<sequence length="522" mass="57914">MRKRLISFFFFISLGFGIIPLPSSPSWQSSDNDYSTGGGFGDIDTNGFIDYVTSNGNDMASNRNAIYFNRNGIIETNASWRSQDQGYFGHLYLGDVNNDRLLDLAVVYLGYGSNQGQARIYRNRGGGLETTPFWQSADQYNSFDCCFGDIDLDGDLDLAVAAGDAYNNIRSPARIYRNNRGTLETTPFWTSLDSQPSDALRFLDINNDGFLDLVVGHRRKVGIYINENGNLPRQPTVSFRVKGWVLRIAIGDYDQDGWVDLAIASNGQLSGDSSQILLFKNRSGAIDTIPVSKMLRNSRYSSSVAFGDANGDGFLELAAGGWWEPISVFENRNGLLDTIPTWSYSMGNNLVCEMIMWGCVRNDHLSSITEEMTGDGARKLFRLRQIPVQFLTRVMINEQILPDSLFAFDPLSGYLSLAQPPGNGETLKVSYRFSPYCDLAVTNWVQSAGNLLFLNTTPPVGILAEKRTGKDLTATITTSSFSLPASQKSPIRIYDASGRSLQTIKELKPGIYFINGKKFIKL</sequence>
<dbReference type="PANTHER" id="PTHR46580">
    <property type="entry name" value="SENSOR KINASE-RELATED"/>
    <property type="match status" value="1"/>
</dbReference>
<gene>
    <name evidence="3" type="ORF">ENX07_02465</name>
</gene>
<dbReference type="AlphaFoldDB" id="A0A7C3UW38"/>
<dbReference type="PANTHER" id="PTHR46580:SF4">
    <property type="entry name" value="ATP_GTP-BINDING PROTEIN"/>
    <property type="match status" value="1"/>
</dbReference>
<dbReference type="EMBL" id="DTMQ01000015">
    <property type="protein sequence ID" value="HGE98922.1"/>
    <property type="molecule type" value="Genomic_DNA"/>
</dbReference>
<dbReference type="Pfam" id="PF13517">
    <property type="entry name" value="FG-GAP_3"/>
    <property type="match status" value="2"/>
</dbReference>
<proteinExistence type="predicted"/>
<reference evidence="3" key="1">
    <citation type="journal article" date="2020" name="mSystems">
        <title>Genome- and Community-Level Interaction Insights into Carbon Utilization and Element Cycling Functions of Hydrothermarchaeota in Hydrothermal Sediment.</title>
        <authorList>
            <person name="Zhou Z."/>
            <person name="Liu Y."/>
            <person name="Xu W."/>
            <person name="Pan J."/>
            <person name="Luo Z.H."/>
            <person name="Li M."/>
        </authorList>
    </citation>
    <scope>NUCLEOTIDE SEQUENCE [LARGE SCALE GENOMIC DNA]</scope>
    <source>
        <strain evidence="3">SpSt-906</strain>
    </source>
</reference>
<accession>A0A7C3UW38</accession>
<feature type="chain" id="PRO_5028413874" description="VCBS repeat-containing protein" evidence="2">
    <location>
        <begin position="19"/>
        <end position="522"/>
    </location>
</feature>
<dbReference type="SUPFAM" id="SSF69318">
    <property type="entry name" value="Integrin alpha N-terminal domain"/>
    <property type="match status" value="1"/>
</dbReference>
<dbReference type="InterPro" id="IPR013517">
    <property type="entry name" value="FG-GAP"/>
</dbReference>
<feature type="signal peptide" evidence="2">
    <location>
        <begin position="1"/>
        <end position="18"/>
    </location>
</feature>
<dbReference type="InterPro" id="IPR028994">
    <property type="entry name" value="Integrin_alpha_N"/>
</dbReference>
<evidence type="ECO:0000256" key="1">
    <source>
        <dbReference type="ARBA" id="ARBA00022729"/>
    </source>
</evidence>